<name>A0A7J7VEQ8_RHIFE</name>
<dbReference type="InterPro" id="IPR016054">
    <property type="entry name" value="LY6_UPA_recep-like"/>
</dbReference>
<reference evidence="3 4" key="1">
    <citation type="journal article" date="2020" name="Nature">
        <title>Six reference-quality genomes reveal evolution of bat adaptations.</title>
        <authorList>
            <person name="Jebb D."/>
            <person name="Huang Z."/>
            <person name="Pippel M."/>
            <person name="Hughes G.M."/>
            <person name="Lavrichenko K."/>
            <person name="Devanna P."/>
            <person name="Winkler S."/>
            <person name="Jermiin L.S."/>
            <person name="Skirmuntt E.C."/>
            <person name="Katzourakis A."/>
            <person name="Burkitt-Gray L."/>
            <person name="Ray D.A."/>
            <person name="Sullivan K.A.M."/>
            <person name="Roscito J.G."/>
            <person name="Kirilenko B.M."/>
            <person name="Davalos L.M."/>
            <person name="Corthals A.P."/>
            <person name="Power M.L."/>
            <person name="Jones G."/>
            <person name="Ransome R.D."/>
            <person name="Dechmann D.K.N."/>
            <person name="Locatelli A.G."/>
            <person name="Puechmaille S.J."/>
            <person name="Fedrigo O."/>
            <person name="Jarvis E.D."/>
            <person name="Hiller M."/>
            <person name="Vernes S.C."/>
            <person name="Myers E.W."/>
            <person name="Teeling E.C."/>
        </authorList>
    </citation>
    <scope>NUCLEOTIDE SEQUENCE [LARGE SCALE GENOMIC DNA]</scope>
    <source>
        <strain evidence="3">MRhiFer1</strain>
        <tissue evidence="3">Lung</tissue>
    </source>
</reference>
<feature type="domain" description="UPAR/Ly6" evidence="2">
    <location>
        <begin position="29"/>
        <end position="124"/>
    </location>
</feature>
<gene>
    <name evidence="3" type="ORF">mRhiFer1_010530</name>
</gene>
<dbReference type="AlphaFoldDB" id="A0A7J7VEQ8"/>
<dbReference type="GO" id="GO:0007339">
    <property type="term" value="P:binding of sperm to zona pellucida"/>
    <property type="evidence" value="ECO:0007669"/>
    <property type="project" value="TreeGrafter"/>
</dbReference>
<feature type="signal peptide" evidence="1">
    <location>
        <begin position="1"/>
        <end position="18"/>
    </location>
</feature>
<evidence type="ECO:0000313" key="4">
    <source>
        <dbReference type="Proteomes" id="UP000585614"/>
    </source>
</evidence>
<sequence>MTVLLALLLVMGLPWVETNVTLTGRQALLKCHVCEEYNTVRCTEPTICPKDSEYCATVIVRILVRFIYVSRQCSRFCPIIHPNEYVFKSFVLVKPMPFLYASCCRNSLCNNQAPQINDTERRYRQSGRAGDMQSSSAGLMLLLTLTSASLVLRPP</sequence>
<dbReference type="PANTHER" id="PTHR15049:SF1">
    <property type="entry name" value="LYMPHOCYTE ANTIGEN 6K"/>
    <property type="match status" value="1"/>
</dbReference>
<protein>
    <submittedName>
        <fullName evidence="3">Lymphocyte antigen 6 family member K</fullName>
    </submittedName>
</protein>
<proteinExistence type="predicted"/>
<keyword evidence="1" id="KW-0732">Signal</keyword>
<dbReference type="Proteomes" id="UP000585614">
    <property type="component" value="Unassembled WGS sequence"/>
</dbReference>
<feature type="chain" id="PRO_5029549506" evidence="1">
    <location>
        <begin position="19"/>
        <end position="155"/>
    </location>
</feature>
<dbReference type="PANTHER" id="PTHR15049">
    <property type="entry name" value="GLYCOSYL-PHOSPHATIDYLINOSITOL-ANCHORED MOLECULE-LIKE PROTEIN-RELATED"/>
    <property type="match status" value="1"/>
</dbReference>
<evidence type="ECO:0000256" key="1">
    <source>
        <dbReference type="SAM" id="SignalP"/>
    </source>
</evidence>
<dbReference type="SUPFAM" id="SSF57302">
    <property type="entry name" value="Snake toxin-like"/>
    <property type="match status" value="1"/>
</dbReference>
<dbReference type="InterPro" id="IPR045860">
    <property type="entry name" value="Snake_toxin-like_sf"/>
</dbReference>
<evidence type="ECO:0000259" key="2">
    <source>
        <dbReference type="SMART" id="SM00134"/>
    </source>
</evidence>
<dbReference type="OrthoDB" id="9617216at2759"/>
<dbReference type="SMART" id="SM00134">
    <property type="entry name" value="LU"/>
    <property type="match status" value="1"/>
</dbReference>
<evidence type="ECO:0000313" key="3">
    <source>
        <dbReference type="EMBL" id="KAF6323456.1"/>
    </source>
</evidence>
<accession>A0A7J7VEQ8</accession>
<dbReference type="GO" id="GO:0001669">
    <property type="term" value="C:acrosomal vesicle"/>
    <property type="evidence" value="ECO:0007669"/>
    <property type="project" value="TreeGrafter"/>
</dbReference>
<organism evidence="3 4">
    <name type="scientific">Rhinolophus ferrumequinum</name>
    <name type="common">Greater horseshoe bat</name>
    <dbReference type="NCBI Taxonomy" id="59479"/>
    <lineage>
        <taxon>Eukaryota</taxon>
        <taxon>Metazoa</taxon>
        <taxon>Chordata</taxon>
        <taxon>Craniata</taxon>
        <taxon>Vertebrata</taxon>
        <taxon>Euteleostomi</taxon>
        <taxon>Mammalia</taxon>
        <taxon>Eutheria</taxon>
        <taxon>Laurasiatheria</taxon>
        <taxon>Chiroptera</taxon>
        <taxon>Yinpterochiroptera</taxon>
        <taxon>Rhinolophoidea</taxon>
        <taxon>Rhinolophidae</taxon>
        <taxon>Rhinolophinae</taxon>
        <taxon>Rhinolophus</taxon>
    </lineage>
</organism>
<dbReference type="InterPro" id="IPR052874">
    <property type="entry name" value="Sperm-ZP_regulatory"/>
</dbReference>
<dbReference type="EMBL" id="JACAGC010000013">
    <property type="protein sequence ID" value="KAF6323456.1"/>
    <property type="molecule type" value="Genomic_DNA"/>
</dbReference>
<comment type="caution">
    <text evidence="3">The sequence shown here is derived from an EMBL/GenBank/DDBJ whole genome shotgun (WGS) entry which is preliminary data.</text>
</comment>
<dbReference type="Pfam" id="PF00021">
    <property type="entry name" value="UPAR_LY6"/>
    <property type="match status" value="1"/>
</dbReference>
<dbReference type="Gene3D" id="2.10.60.10">
    <property type="entry name" value="CD59"/>
    <property type="match status" value="1"/>
</dbReference>